<sequence length="82" mass="8776">MKLQITSYDMDMDPRKGKDNGLPSTTNKENAPLETAAVPTDDTEDAAAPKKKEEGTGELLQGHRRPSCRTSTCSGKGQGHSS</sequence>
<gene>
    <name evidence="1" type="ORF">KUCAC02_011610</name>
</gene>
<dbReference type="EMBL" id="CM043795">
    <property type="protein sequence ID" value="KAI4818260.1"/>
    <property type="molecule type" value="Genomic_DNA"/>
</dbReference>
<comment type="caution">
    <text evidence="1">The sequence shown here is derived from an EMBL/GenBank/DDBJ whole genome shotgun (WGS) entry which is preliminary data.</text>
</comment>
<dbReference type="Proteomes" id="UP001057452">
    <property type="component" value="Chromosome 11"/>
</dbReference>
<keyword evidence="2" id="KW-1185">Reference proteome</keyword>
<accession>A0ACB9WX78</accession>
<evidence type="ECO:0000313" key="1">
    <source>
        <dbReference type="EMBL" id="KAI4818260.1"/>
    </source>
</evidence>
<reference evidence="1" key="1">
    <citation type="submission" date="2022-05" db="EMBL/GenBank/DDBJ databases">
        <title>Chromosome-level genome of Chaenocephalus aceratus.</title>
        <authorList>
            <person name="Park H."/>
        </authorList>
    </citation>
    <scope>NUCLEOTIDE SEQUENCE</scope>
    <source>
        <strain evidence="1">KU_202001</strain>
    </source>
</reference>
<organism evidence="1 2">
    <name type="scientific">Chaenocephalus aceratus</name>
    <name type="common">Blackfin icefish</name>
    <name type="synonym">Chaenichthys aceratus</name>
    <dbReference type="NCBI Taxonomy" id="36190"/>
    <lineage>
        <taxon>Eukaryota</taxon>
        <taxon>Metazoa</taxon>
        <taxon>Chordata</taxon>
        <taxon>Craniata</taxon>
        <taxon>Vertebrata</taxon>
        <taxon>Euteleostomi</taxon>
        <taxon>Actinopterygii</taxon>
        <taxon>Neopterygii</taxon>
        <taxon>Teleostei</taxon>
        <taxon>Neoteleostei</taxon>
        <taxon>Acanthomorphata</taxon>
        <taxon>Eupercaria</taxon>
        <taxon>Perciformes</taxon>
        <taxon>Notothenioidei</taxon>
        <taxon>Channichthyidae</taxon>
        <taxon>Chaenocephalus</taxon>
    </lineage>
</organism>
<protein>
    <submittedName>
        <fullName evidence="1">Uncharacterized protein</fullName>
    </submittedName>
</protein>
<proteinExistence type="predicted"/>
<name>A0ACB9WX78_CHAAC</name>
<evidence type="ECO:0000313" key="2">
    <source>
        <dbReference type="Proteomes" id="UP001057452"/>
    </source>
</evidence>